<dbReference type="RefSeq" id="WP_374837477.1">
    <property type="nucleotide sequence ID" value="NZ_JBHEEW010000005.1"/>
</dbReference>
<comment type="similarity">
    <text evidence="2">Belongs to the ABC transporter superfamily.</text>
</comment>
<dbReference type="Pfam" id="PF08352">
    <property type="entry name" value="oligo_HPY"/>
    <property type="match status" value="1"/>
</dbReference>
<evidence type="ECO:0000256" key="5">
    <source>
        <dbReference type="ARBA" id="ARBA00022741"/>
    </source>
</evidence>
<dbReference type="EMBL" id="JBHTNF010000004">
    <property type="protein sequence ID" value="MFD1328006.1"/>
    <property type="molecule type" value="Genomic_DNA"/>
</dbReference>
<dbReference type="Pfam" id="PF00005">
    <property type="entry name" value="ABC_tran"/>
    <property type="match status" value="1"/>
</dbReference>
<gene>
    <name evidence="9" type="ORF">ACFQ33_08885</name>
</gene>
<dbReference type="Gene3D" id="3.40.50.300">
    <property type="entry name" value="P-loop containing nucleotide triphosphate hydrolases"/>
    <property type="match status" value="1"/>
</dbReference>
<accession>A0ABW3YVS4</accession>
<evidence type="ECO:0000313" key="10">
    <source>
        <dbReference type="Proteomes" id="UP001597173"/>
    </source>
</evidence>
<comment type="subcellular location">
    <subcellularLocation>
        <location evidence="1">Cell inner membrane</location>
        <topology evidence="1">Peripheral membrane protein</topology>
    </subcellularLocation>
</comment>
<feature type="domain" description="ABC transporter" evidence="8">
    <location>
        <begin position="8"/>
        <end position="261"/>
    </location>
</feature>
<dbReference type="InterPro" id="IPR027417">
    <property type="entry name" value="P-loop_NTPase"/>
</dbReference>
<dbReference type="InterPro" id="IPR050388">
    <property type="entry name" value="ABC_Ni/Peptide_Import"/>
</dbReference>
<dbReference type="CDD" id="cd03257">
    <property type="entry name" value="ABC_NikE_OppD_transporters"/>
    <property type="match status" value="1"/>
</dbReference>
<dbReference type="InterPro" id="IPR003593">
    <property type="entry name" value="AAA+_ATPase"/>
</dbReference>
<dbReference type="SMART" id="SM00382">
    <property type="entry name" value="AAA"/>
    <property type="match status" value="1"/>
</dbReference>
<keyword evidence="7" id="KW-0472">Membrane</keyword>
<protein>
    <submittedName>
        <fullName evidence="9">ABC transporter ATP-binding protein</fullName>
    </submittedName>
</protein>
<keyword evidence="4" id="KW-1003">Cell membrane</keyword>
<dbReference type="SUPFAM" id="SSF52540">
    <property type="entry name" value="P-loop containing nucleoside triphosphate hydrolases"/>
    <property type="match status" value="1"/>
</dbReference>
<evidence type="ECO:0000256" key="7">
    <source>
        <dbReference type="ARBA" id="ARBA00023136"/>
    </source>
</evidence>
<proteinExistence type="inferred from homology"/>
<dbReference type="GO" id="GO:0005524">
    <property type="term" value="F:ATP binding"/>
    <property type="evidence" value="ECO:0007669"/>
    <property type="project" value="UniProtKB-KW"/>
</dbReference>
<evidence type="ECO:0000259" key="8">
    <source>
        <dbReference type="PROSITE" id="PS50893"/>
    </source>
</evidence>
<keyword evidence="3" id="KW-0813">Transport</keyword>
<evidence type="ECO:0000256" key="4">
    <source>
        <dbReference type="ARBA" id="ARBA00022475"/>
    </source>
</evidence>
<dbReference type="PROSITE" id="PS50893">
    <property type="entry name" value="ABC_TRANSPORTER_2"/>
    <property type="match status" value="1"/>
</dbReference>
<evidence type="ECO:0000313" key="9">
    <source>
        <dbReference type="EMBL" id="MFD1328006.1"/>
    </source>
</evidence>
<keyword evidence="5" id="KW-0547">Nucleotide-binding</keyword>
<keyword evidence="6 9" id="KW-0067">ATP-binding</keyword>
<dbReference type="PROSITE" id="PS00211">
    <property type="entry name" value="ABC_TRANSPORTER_1"/>
    <property type="match status" value="1"/>
</dbReference>
<evidence type="ECO:0000256" key="3">
    <source>
        <dbReference type="ARBA" id="ARBA00022448"/>
    </source>
</evidence>
<dbReference type="InterPro" id="IPR013563">
    <property type="entry name" value="Oligopep_ABC_C"/>
</dbReference>
<dbReference type="InterPro" id="IPR017871">
    <property type="entry name" value="ABC_transporter-like_CS"/>
</dbReference>
<organism evidence="9 10">
    <name type="scientific">Mycoplana ramosa</name>
    <name type="common">Mycoplana bullata</name>
    <dbReference type="NCBI Taxonomy" id="40837"/>
    <lineage>
        <taxon>Bacteria</taxon>
        <taxon>Pseudomonadati</taxon>
        <taxon>Pseudomonadota</taxon>
        <taxon>Alphaproteobacteria</taxon>
        <taxon>Hyphomicrobiales</taxon>
        <taxon>Rhizobiaceae</taxon>
        <taxon>Mycoplana</taxon>
    </lineage>
</organism>
<dbReference type="PANTHER" id="PTHR43297">
    <property type="entry name" value="OLIGOPEPTIDE TRANSPORT ATP-BINDING PROTEIN APPD"/>
    <property type="match status" value="1"/>
</dbReference>
<dbReference type="Proteomes" id="UP001597173">
    <property type="component" value="Unassembled WGS sequence"/>
</dbReference>
<comment type="caution">
    <text evidence="9">The sequence shown here is derived from an EMBL/GenBank/DDBJ whole genome shotgun (WGS) entry which is preliminary data.</text>
</comment>
<dbReference type="NCBIfam" id="TIGR01727">
    <property type="entry name" value="oligo_HPY"/>
    <property type="match status" value="1"/>
</dbReference>
<evidence type="ECO:0000256" key="2">
    <source>
        <dbReference type="ARBA" id="ARBA00005417"/>
    </source>
</evidence>
<evidence type="ECO:0000256" key="6">
    <source>
        <dbReference type="ARBA" id="ARBA00022840"/>
    </source>
</evidence>
<keyword evidence="10" id="KW-1185">Reference proteome</keyword>
<evidence type="ECO:0000256" key="1">
    <source>
        <dbReference type="ARBA" id="ARBA00004417"/>
    </source>
</evidence>
<dbReference type="PANTHER" id="PTHR43297:SF2">
    <property type="entry name" value="DIPEPTIDE TRANSPORT ATP-BINDING PROTEIN DPPD"/>
    <property type="match status" value="1"/>
</dbReference>
<sequence length="322" mass="34221">MAETLLSIRNLRLDFGTARGDVSVLRGIDLDLAAGEVTALVGESGSGKSALGKSILGLHAPPFVASAASMQGSIHLQDEELLGAPPERLRHLRAREVALVSQEALSGLNPVMRVGPQIAEAAQAANHELSPTAAERLAREMIAAVGLPEPDARYRAYPHQLSGGQRQRVIIAIAAIRQPKLMIADEPTTALDVTVQARILDLLRALQARHGMAMLFITHDLGVVAQIAQHVAVMYAGRIVERGPLADVFTRPRHPYTAGLIAALPEAPTRTGRLDGHPPDPATLSDGCAFAPRCPRATAVCSTAPPKRTLDDSTLLCWNPIP</sequence>
<reference evidence="10" key="1">
    <citation type="journal article" date="2019" name="Int. J. Syst. Evol. Microbiol.">
        <title>The Global Catalogue of Microorganisms (GCM) 10K type strain sequencing project: providing services to taxonomists for standard genome sequencing and annotation.</title>
        <authorList>
            <consortium name="The Broad Institute Genomics Platform"/>
            <consortium name="The Broad Institute Genome Sequencing Center for Infectious Disease"/>
            <person name="Wu L."/>
            <person name="Ma J."/>
        </authorList>
    </citation>
    <scope>NUCLEOTIDE SEQUENCE [LARGE SCALE GENOMIC DNA]</scope>
    <source>
        <strain evidence="10">CCUG 55609</strain>
    </source>
</reference>
<name>A0ABW3YVS4_MYCRA</name>
<dbReference type="InterPro" id="IPR003439">
    <property type="entry name" value="ABC_transporter-like_ATP-bd"/>
</dbReference>